<reference evidence="3 5" key="3">
    <citation type="submission" date="2020-12" db="EMBL/GenBank/DDBJ databases">
        <title>Whole genome sequencing and de novo assembly of Staphylococcus pseudintermedius: a novel pangenome approach to unravel pathogenesis of canine pyoderma.</title>
        <authorList>
            <person name="Ferrer L."/>
            <person name="Perez D."/>
            <person name="Fonticoba R."/>
            <person name="Vines J."/>
            <person name="Fabregas N."/>
            <person name="Madronero S."/>
            <person name="Meroni G."/>
            <person name="Martino P."/>
            <person name="Martinez S."/>
            <person name="Cusco A."/>
            <person name="Migura L."/>
            <person name="Francino O."/>
        </authorList>
    </citation>
    <scope>NUCLEOTIDE SEQUENCE [LARGE SCALE GENOMIC DNA]</scope>
    <source>
        <strain evidence="3 5">HSP080</strain>
    </source>
</reference>
<accession>A0A166Q1L9</accession>
<dbReference type="AlphaFoldDB" id="A0A166Q1L9"/>
<protein>
    <submittedName>
        <fullName evidence="2">DUF2922 domain-containing protein</fullName>
    </submittedName>
</protein>
<name>A0A166Q1L9_STAPS</name>
<dbReference type="EMBL" id="QEIT01000104">
    <property type="protein sequence ID" value="PWZ72827.1"/>
    <property type="molecule type" value="Genomic_DNA"/>
</dbReference>
<reference evidence="2 4" key="1">
    <citation type="journal article" date="2018" name="Vet. Microbiol.">
        <title>Clonal diversity and geographic distribution of methicillin-resistant Staphylococcus pseudintermedius from Australian animals: Discovery of novel sequence types.</title>
        <authorList>
            <person name="Worthing K.A."/>
            <person name="Abraham S."/>
            <person name="Coombs G.W."/>
            <person name="Pang S."/>
            <person name="Saputra S."/>
            <person name="Jordan D."/>
            <person name="Trott D.J."/>
            <person name="Norris J.M."/>
        </authorList>
    </citation>
    <scope>NUCLEOTIDE SEQUENCE [LARGE SCALE GENOMIC DNA]</scope>
    <source>
        <strain evidence="2 4">ST525 1</strain>
    </source>
</reference>
<dbReference type="Proteomes" id="UP000246800">
    <property type="component" value="Unassembled WGS sequence"/>
</dbReference>
<dbReference type="OMA" id="ADNKNAR"/>
<evidence type="ECO:0000313" key="5">
    <source>
        <dbReference type="Proteomes" id="UP000595859"/>
    </source>
</evidence>
<reference evidence="1 6" key="2">
    <citation type="submission" date="2018-11" db="EMBL/GenBank/DDBJ databases">
        <authorList>
            <consortium name="Veterinary Laboratory Investigation and Response Network"/>
        </authorList>
    </citation>
    <scope>NUCLEOTIDE SEQUENCE [LARGE SCALE GENOMIC DNA]</scope>
    <source>
        <strain evidence="1 6">SPSE-18-VL-LA-PA-Ryan-0021</strain>
    </source>
</reference>
<evidence type="ECO:0000313" key="3">
    <source>
        <dbReference type="EMBL" id="QQM97821.1"/>
    </source>
</evidence>
<proteinExistence type="predicted"/>
<evidence type="ECO:0000313" key="1">
    <source>
        <dbReference type="EMBL" id="EGQ4384622.1"/>
    </source>
</evidence>
<evidence type="ECO:0000313" key="6">
    <source>
        <dbReference type="Proteomes" id="UP000600220"/>
    </source>
</evidence>
<dbReference type="EMBL" id="CP066884">
    <property type="protein sequence ID" value="QQM97821.1"/>
    <property type="molecule type" value="Genomic_DNA"/>
</dbReference>
<evidence type="ECO:0000313" key="2">
    <source>
        <dbReference type="EMBL" id="PWZ72827.1"/>
    </source>
</evidence>
<dbReference type="Proteomes" id="UP000600220">
    <property type="component" value="Unassembled WGS sequence"/>
</dbReference>
<keyword evidence="6" id="KW-1185">Reference proteome</keyword>
<evidence type="ECO:0000313" key="4">
    <source>
        <dbReference type="Proteomes" id="UP000246800"/>
    </source>
</evidence>
<gene>
    <name evidence="2" type="ORF">DD902_12575</name>
    <name evidence="1" type="ORF">EGV54_05875</name>
    <name evidence="3" type="ORF">JGZ15_10210</name>
</gene>
<sequence length="71" mass="7791">MNVKTLEITFLDALQKTFKLSLPNIKGTITKEVVQEEAEKLVALNVLKTMHGPVVKVAGAQVIDKSVIVLF</sequence>
<dbReference type="Proteomes" id="UP000595859">
    <property type="component" value="Chromosome"/>
</dbReference>
<dbReference type="EMBL" id="AAXKXX010000006">
    <property type="protein sequence ID" value="EGQ4384622.1"/>
    <property type="molecule type" value="Genomic_DNA"/>
</dbReference>
<organism evidence="2 4">
    <name type="scientific">Staphylococcus pseudintermedius</name>
    <dbReference type="NCBI Taxonomy" id="283734"/>
    <lineage>
        <taxon>Bacteria</taxon>
        <taxon>Bacillati</taxon>
        <taxon>Bacillota</taxon>
        <taxon>Bacilli</taxon>
        <taxon>Bacillales</taxon>
        <taxon>Staphylococcaceae</taxon>
        <taxon>Staphylococcus</taxon>
        <taxon>Staphylococcus intermedius group</taxon>
    </lineage>
</organism>
<dbReference type="Pfam" id="PF11148">
    <property type="entry name" value="DUF2922"/>
    <property type="match status" value="1"/>
</dbReference>
<dbReference type="InterPro" id="IPR021321">
    <property type="entry name" value="DUF2922"/>
</dbReference>
<dbReference type="RefSeq" id="WP_014614654.1">
    <property type="nucleotide sequence ID" value="NZ_AP019372.1"/>
</dbReference>